<keyword evidence="2" id="KW-0175">Coiled coil</keyword>
<feature type="domain" description="M23ase beta-sheet core" evidence="4">
    <location>
        <begin position="296"/>
        <end position="385"/>
    </location>
</feature>
<evidence type="ECO:0000259" key="4">
    <source>
        <dbReference type="Pfam" id="PF01551"/>
    </source>
</evidence>
<dbReference type="RefSeq" id="WP_270878205.1">
    <property type="nucleotide sequence ID" value="NZ_JAQFVF010000018.1"/>
</dbReference>
<dbReference type="Proteomes" id="UP001596044">
    <property type="component" value="Unassembled WGS sequence"/>
</dbReference>
<evidence type="ECO:0000313" key="6">
    <source>
        <dbReference type="EMBL" id="MFC5448536.1"/>
    </source>
</evidence>
<protein>
    <submittedName>
        <fullName evidence="6">Murein hydrolase activator EnvC family protein</fullName>
    </submittedName>
</protein>
<dbReference type="SUPFAM" id="SSF51261">
    <property type="entry name" value="Duplicated hybrid motif"/>
    <property type="match status" value="1"/>
</dbReference>
<feature type="coiled-coil region" evidence="2">
    <location>
        <begin position="176"/>
        <end position="206"/>
    </location>
</feature>
<feature type="domain" description="Peptidoglycan hydrolase PcsB coiled-coil" evidence="5">
    <location>
        <begin position="114"/>
        <end position="187"/>
    </location>
</feature>
<dbReference type="Pfam" id="PF24568">
    <property type="entry name" value="CC_PcsB"/>
    <property type="match status" value="1"/>
</dbReference>
<dbReference type="InterPro" id="IPR050570">
    <property type="entry name" value="Cell_wall_metabolism_enzyme"/>
</dbReference>
<feature type="signal peptide" evidence="3">
    <location>
        <begin position="1"/>
        <end position="26"/>
    </location>
</feature>
<evidence type="ECO:0000259" key="5">
    <source>
        <dbReference type="Pfam" id="PF24568"/>
    </source>
</evidence>
<dbReference type="Gene3D" id="6.10.250.3150">
    <property type="match status" value="1"/>
</dbReference>
<organism evidence="6 7">
    <name type="scientific">Paenibacillus aestuarii</name>
    <dbReference type="NCBI Taxonomy" id="516965"/>
    <lineage>
        <taxon>Bacteria</taxon>
        <taxon>Bacillati</taxon>
        <taxon>Bacillota</taxon>
        <taxon>Bacilli</taxon>
        <taxon>Bacillales</taxon>
        <taxon>Paenibacillaceae</taxon>
        <taxon>Paenibacillus</taxon>
    </lineage>
</organism>
<comment type="caution">
    <text evidence="6">The sequence shown here is derived from an EMBL/GenBank/DDBJ whole genome shotgun (WGS) entry which is preliminary data.</text>
</comment>
<dbReference type="Pfam" id="PF01551">
    <property type="entry name" value="Peptidase_M23"/>
    <property type="match status" value="1"/>
</dbReference>
<dbReference type="PANTHER" id="PTHR21666">
    <property type="entry name" value="PEPTIDASE-RELATED"/>
    <property type="match status" value="1"/>
</dbReference>
<dbReference type="InterPro" id="IPR057309">
    <property type="entry name" value="PcsB_CC"/>
</dbReference>
<dbReference type="InterPro" id="IPR016047">
    <property type="entry name" value="M23ase_b-sheet_dom"/>
</dbReference>
<evidence type="ECO:0000313" key="7">
    <source>
        <dbReference type="Proteomes" id="UP001596044"/>
    </source>
</evidence>
<keyword evidence="6" id="KW-0378">Hydrolase</keyword>
<feature type="chain" id="PRO_5045731747" evidence="3">
    <location>
        <begin position="27"/>
        <end position="406"/>
    </location>
</feature>
<dbReference type="Gene3D" id="2.70.70.10">
    <property type="entry name" value="Glucose Permease (Domain IIA)"/>
    <property type="match status" value="1"/>
</dbReference>
<name>A0ABW0K6A1_9BACL</name>
<accession>A0ABW0K6A1</accession>
<reference evidence="7" key="1">
    <citation type="journal article" date="2019" name="Int. J. Syst. Evol. Microbiol.">
        <title>The Global Catalogue of Microorganisms (GCM) 10K type strain sequencing project: providing services to taxonomists for standard genome sequencing and annotation.</title>
        <authorList>
            <consortium name="The Broad Institute Genomics Platform"/>
            <consortium name="The Broad Institute Genome Sequencing Center for Infectious Disease"/>
            <person name="Wu L."/>
            <person name="Ma J."/>
        </authorList>
    </citation>
    <scope>NUCLEOTIDE SEQUENCE [LARGE SCALE GENOMIC DNA]</scope>
    <source>
        <strain evidence="7">KACC 11904</strain>
    </source>
</reference>
<evidence type="ECO:0000256" key="2">
    <source>
        <dbReference type="SAM" id="Coils"/>
    </source>
</evidence>
<dbReference type="GO" id="GO:0016787">
    <property type="term" value="F:hydrolase activity"/>
    <property type="evidence" value="ECO:0007669"/>
    <property type="project" value="UniProtKB-KW"/>
</dbReference>
<proteinExistence type="predicted"/>
<dbReference type="CDD" id="cd12797">
    <property type="entry name" value="M23_peptidase"/>
    <property type="match status" value="1"/>
</dbReference>
<dbReference type="EMBL" id="JBHSMJ010000009">
    <property type="protein sequence ID" value="MFC5448536.1"/>
    <property type="molecule type" value="Genomic_DNA"/>
</dbReference>
<gene>
    <name evidence="6" type="ORF">ACFPOG_09695</name>
</gene>
<keyword evidence="7" id="KW-1185">Reference proteome</keyword>
<feature type="coiled-coil region" evidence="2">
    <location>
        <begin position="65"/>
        <end position="120"/>
    </location>
</feature>
<keyword evidence="1 3" id="KW-0732">Signal</keyword>
<dbReference type="InterPro" id="IPR011055">
    <property type="entry name" value="Dup_hybrid_motif"/>
</dbReference>
<evidence type="ECO:0000256" key="1">
    <source>
        <dbReference type="ARBA" id="ARBA00022729"/>
    </source>
</evidence>
<sequence>MKITTRFFHMLLAVTLLFSSFHHVYAQDATTTATPTTTNTTTTNTTDAATVQHMIDDYNKRLTSIQQLTDQQDQLQGQLATMNRQIYEYDQMANELQPEIDQVNAKMASLQTSIDQTNRSIEARNGLVKSRLVNIYTSESTTVSIMEVLLGSADFGDFINRISMLTMIFKQDKQVIDTMTDDKAHLNSLKDELNEQQKALLAKQAALAQSKADQQKLVDERVQLMSQLQQQKVSEEDQSQKDAEDLAAVDAQLAPDVAAQLQAVLQRKIASDGSWAWPVPTSHVVTSDYGPRGSEFHAGIDIGAPLGTPITAVDSGIVLYAGKANGFGNWVVIKHANGLMSVYGHMYGDGIFVKVGQEVQKGQEIAVVGSDGESTGPHLHFGVATGITGNKMDYIDPRPYLNNQRL</sequence>
<evidence type="ECO:0000256" key="3">
    <source>
        <dbReference type="SAM" id="SignalP"/>
    </source>
</evidence>
<dbReference type="PANTHER" id="PTHR21666:SF270">
    <property type="entry name" value="MUREIN HYDROLASE ACTIVATOR ENVC"/>
    <property type="match status" value="1"/>
</dbReference>